<protein>
    <submittedName>
        <fullName evidence="3">Chaperone</fullName>
    </submittedName>
</protein>
<dbReference type="AlphaFoldDB" id="A0AAV3PNC3"/>
<evidence type="ECO:0000256" key="1">
    <source>
        <dbReference type="ARBA" id="ARBA00023186"/>
    </source>
</evidence>
<proteinExistence type="predicted"/>
<comment type="caution">
    <text evidence="3">The sequence shown here is derived from an EMBL/GenBank/DDBJ whole genome shotgun (WGS) entry which is preliminary data.</text>
</comment>
<evidence type="ECO:0000259" key="2">
    <source>
        <dbReference type="PROSITE" id="PS51035"/>
    </source>
</evidence>
<keyword evidence="4" id="KW-1185">Reference proteome</keyword>
<dbReference type="GO" id="GO:0050821">
    <property type="term" value="P:protein stabilization"/>
    <property type="evidence" value="ECO:0007669"/>
    <property type="project" value="TreeGrafter"/>
</dbReference>
<dbReference type="Gene3D" id="1.20.58.120">
    <property type="entry name" value="BAG domain"/>
    <property type="match status" value="1"/>
</dbReference>
<dbReference type="EMBL" id="BAABME010002015">
    <property type="protein sequence ID" value="GAA0152608.1"/>
    <property type="molecule type" value="Genomic_DNA"/>
</dbReference>
<dbReference type="Proteomes" id="UP001454036">
    <property type="component" value="Unassembled WGS sequence"/>
</dbReference>
<reference evidence="3 4" key="1">
    <citation type="submission" date="2024-01" db="EMBL/GenBank/DDBJ databases">
        <title>The complete chloroplast genome sequence of Lithospermum erythrorhizon: insights into the phylogenetic relationship among Boraginaceae species and the maternal lineages of purple gromwells.</title>
        <authorList>
            <person name="Okada T."/>
            <person name="Watanabe K."/>
        </authorList>
    </citation>
    <scope>NUCLEOTIDE SEQUENCE [LARGE SCALE GENOMIC DNA]</scope>
</reference>
<sequence>MKISDTKAQTTNNKVNVSVDFATHIKIKLSSQADHHDLFLPSDFTLGDLKQAAQGLGVEHQLQKLLFTAIEKGNNDHLSMTGVNDNSKILLIMEESPKKENHEEVNAPSEVSVGLAAVAEVREEVNKLSEQVSALEAVIQYGIKVEEKNILHLTEILMRQMLTLDGIEAQGEGRQQRRIEVRRVQSLVERLDTLKAKNSKS</sequence>
<dbReference type="GO" id="GO:0005737">
    <property type="term" value="C:cytoplasm"/>
    <property type="evidence" value="ECO:0007669"/>
    <property type="project" value="TreeGrafter"/>
</dbReference>
<dbReference type="SUPFAM" id="SSF63491">
    <property type="entry name" value="BAG domain"/>
    <property type="match status" value="1"/>
</dbReference>
<name>A0AAV3PNC3_LITER</name>
<dbReference type="GO" id="GO:0051087">
    <property type="term" value="F:protein-folding chaperone binding"/>
    <property type="evidence" value="ECO:0007669"/>
    <property type="project" value="InterPro"/>
</dbReference>
<dbReference type="SUPFAM" id="SSF54236">
    <property type="entry name" value="Ubiquitin-like"/>
    <property type="match status" value="1"/>
</dbReference>
<accession>A0AAV3PNC3</accession>
<gene>
    <name evidence="3" type="ORF">LIER_11045</name>
</gene>
<dbReference type="PROSITE" id="PS51035">
    <property type="entry name" value="BAG"/>
    <property type="match status" value="1"/>
</dbReference>
<dbReference type="SMART" id="SM00264">
    <property type="entry name" value="BAG"/>
    <property type="match status" value="1"/>
</dbReference>
<organism evidence="3 4">
    <name type="scientific">Lithospermum erythrorhizon</name>
    <name type="common">Purple gromwell</name>
    <name type="synonym">Lithospermum officinale var. erythrorhizon</name>
    <dbReference type="NCBI Taxonomy" id="34254"/>
    <lineage>
        <taxon>Eukaryota</taxon>
        <taxon>Viridiplantae</taxon>
        <taxon>Streptophyta</taxon>
        <taxon>Embryophyta</taxon>
        <taxon>Tracheophyta</taxon>
        <taxon>Spermatophyta</taxon>
        <taxon>Magnoliopsida</taxon>
        <taxon>eudicotyledons</taxon>
        <taxon>Gunneridae</taxon>
        <taxon>Pentapetalae</taxon>
        <taxon>asterids</taxon>
        <taxon>lamiids</taxon>
        <taxon>Boraginales</taxon>
        <taxon>Boraginaceae</taxon>
        <taxon>Boraginoideae</taxon>
        <taxon>Lithospermeae</taxon>
        <taxon>Lithospermum</taxon>
    </lineage>
</organism>
<dbReference type="Pfam" id="PF02179">
    <property type="entry name" value="BAG"/>
    <property type="match status" value="1"/>
</dbReference>
<dbReference type="PANTHER" id="PTHR12329">
    <property type="entry name" value="BCL2-ASSOCIATED ATHANOGENE"/>
    <property type="match status" value="1"/>
</dbReference>
<evidence type="ECO:0000313" key="3">
    <source>
        <dbReference type="EMBL" id="GAA0152608.1"/>
    </source>
</evidence>
<dbReference type="GO" id="GO:0000774">
    <property type="term" value="F:adenyl-nucleotide exchange factor activity"/>
    <property type="evidence" value="ECO:0007669"/>
    <property type="project" value="TreeGrafter"/>
</dbReference>
<dbReference type="InterPro" id="IPR029071">
    <property type="entry name" value="Ubiquitin-like_domsf"/>
</dbReference>
<evidence type="ECO:0000313" key="4">
    <source>
        <dbReference type="Proteomes" id="UP001454036"/>
    </source>
</evidence>
<dbReference type="InterPro" id="IPR003103">
    <property type="entry name" value="BAG_domain"/>
</dbReference>
<feature type="domain" description="BAG" evidence="2">
    <location>
        <begin position="114"/>
        <end position="195"/>
    </location>
</feature>
<dbReference type="PANTHER" id="PTHR12329:SF49">
    <property type="entry name" value="BAG FAMILY MOLECULAR CHAPERONE REGULATOR 4-LIKE ISOFORM X1"/>
    <property type="match status" value="1"/>
</dbReference>
<dbReference type="Gene3D" id="3.10.20.90">
    <property type="entry name" value="Phosphatidylinositol 3-kinase Catalytic Subunit, Chain A, domain 1"/>
    <property type="match status" value="1"/>
</dbReference>
<dbReference type="InterPro" id="IPR036533">
    <property type="entry name" value="BAG_dom_sf"/>
</dbReference>
<keyword evidence="1" id="KW-0143">Chaperone</keyword>
<dbReference type="InterPro" id="IPR039773">
    <property type="entry name" value="BAG_chaperone_regulator"/>
</dbReference>